<feature type="transmembrane region" description="Helical" evidence="2">
    <location>
        <begin position="245"/>
        <end position="267"/>
    </location>
</feature>
<evidence type="ECO:0000313" key="4">
    <source>
        <dbReference type="RefSeq" id="XP_030622931.1"/>
    </source>
</evidence>
<evidence type="ECO:0000256" key="2">
    <source>
        <dbReference type="SAM" id="Phobius"/>
    </source>
</evidence>
<keyword evidence="2" id="KW-0472">Membrane</keyword>
<sequence>MACLCRLGVAWLCGLGVACLYGLGVAWLCGLGVAHRLPCSDSAYFLFVSAADGRPGTGSGSGSGWGSAARRGPAERTRLMVRVMRSELGLSGPRCWPRLCLITALLSLIWFPRLYLHYCSQWLCLQALSVPVNKLEFHAHTVELVYQGSLLSAWEEMAVMLLGPLTLNAVLLVLFLIRSVCQTAFGSHFSVLSKFIMAVGVWTVLHPPALFAVDAVLGRLSYSADKPVADAAKLYWHFYRTDQSGAAGIIITLFLYTVLLVLSVTMLQIHFIRFHNDGQMLDVYQRLRSTEGAFFVPHDLELSNQELSYIVKKAEQWRGFNGERRKVAVYDYIWTEEEPPGGQERPGGAAAVVGETSTHVSIYTLHLSGLRECYRHFLRQPDGAIIEVIGDMDCAELHLNMSAKQKEGEEEEERMKSRTDLLRERRRRQPAWRSNRVEPLGGNDQNSSAALTDLLHQP</sequence>
<feature type="region of interest" description="Disordered" evidence="1">
    <location>
        <begin position="404"/>
        <end position="458"/>
    </location>
</feature>
<gene>
    <name evidence="4" type="primary">ofcc1</name>
</gene>
<organism evidence="3 4">
    <name type="scientific">Chanos chanos</name>
    <name type="common">Milkfish</name>
    <name type="synonym">Mugil chanos</name>
    <dbReference type="NCBI Taxonomy" id="29144"/>
    <lineage>
        <taxon>Eukaryota</taxon>
        <taxon>Metazoa</taxon>
        <taxon>Chordata</taxon>
        <taxon>Craniata</taxon>
        <taxon>Vertebrata</taxon>
        <taxon>Euteleostomi</taxon>
        <taxon>Actinopterygii</taxon>
        <taxon>Neopterygii</taxon>
        <taxon>Teleostei</taxon>
        <taxon>Ostariophysi</taxon>
        <taxon>Gonorynchiformes</taxon>
        <taxon>Chanidae</taxon>
        <taxon>Chanos</taxon>
    </lineage>
</organism>
<dbReference type="RefSeq" id="XP_030622931.1">
    <property type="nucleotide sequence ID" value="XM_030767071.1"/>
</dbReference>
<dbReference type="OrthoDB" id="347244at2759"/>
<dbReference type="InterPro" id="IPR031390">
    <property type="entry name" value="OFCC1"/>
</dbReference>
<name>A0A6J2UUY3_CHACN</name>
<dbReference type="PROSITE" id="PS51257">
    <property type="entry name" value="PROKAR_LIPOPROTEIN"/>
    <property type="match status" value="1"/>
</dbReference>
<keyword evidence="3" id="KW-1185">Reference proteome</keyword>
<accession>A0A6J2UUY3</accession>
<dbReference type="Proteomes" id="UP000504632">
    <property type="component" value="Chromosome 3"/>
</dbReference>
<feature type="compositionally biased region" description="Basic and acidic residues" evidence="1">
    <location>
        <begin position="413"/>
        <end position="423"/>
    </location>
</feature>
<dbReference type="AlphaFoldDB" id="A0A6J2UUY3"/>
<keyword evidence="2" id="KW-0812">Transmembrane</keyword>
<dbReference type="CTD" id="266553"/>
<keyword evidence="2" id="KW-1133">Transmembrane helix</keyword>
<reference evidence="4" key="1">
    <citation type="submission" date="2025-08" db="UniProtKB">
        <authorList>
            <consortium name="RefSeq"/>
        </authorList>
    </citation>
    <scope>IDENTIFICATION</scope>
</reference>
<proteinExistence type="predicted"/>
<protein>
    <submittedName>
        <fullName evidence="4">Uncharacterized protein ofcc1</fullName>
    </submittedName>
</protein>
<dbReference type="PANTHER" id="PTHR33862">
    <property type="entry name" value="OROFACIAL CLEFT 1 CANDIDATE GENE 1 PROTEIN"/>
    <property type="match status" value="1"/>
</dbReference>
<feature type="transmembrane region" description="Helical" evidence="2">
    <location>
        <begin position="6"/>
        <end position="28"/>
    </location>
</feature>
<evidence type="ECO:0000256" key="1">
    <source>
        <dbReference type="SAM" id="MobiDB-lite"/>
    </source>
</evidence>
<feature type="transmembrane region" description="Helical" evidence="2">
    <location>
        <begin position="189"/>
        <end position="213"/>
    </location>
</feature>
<dbReference type="GeneID" id="115806395"/>
<dbReference type="PANTHER" id="PTHR33862:SF3">
    <property type="entry name" value="OROFACIAL CLEFT 1 CANDIDATE GENE 1 PROTEIN"/>
    <property type="match status" value="1"/>
</dbReference>
<feature type="transmembrane region" description="Helical" evidence="2">
    <location>
        <begin position="157"/>
        <end position="177"/>
    </location>
</feature>
<dbReference type="InParanoid" id="A0A6J2UUY3"/>
<evidence type="ECO:0000313" key="3">
    <source>
        <dbReference type="Proteomes" id="UP000504632"/>
    </source>
</evidence>